<proteinExistence type="predicted"/>
<evidence type="ECO:0000256" key="1">
    <source>
        <dbReference type="ARBA" id="ARBA00004651"/>
    </source>
</evidence>
<feature type="transmembrane region" description="Helical" evidence="6">
    <location>
        <begin position="83"/>
        <end position="102"/>
    </location>
</feature>
<feature type="transmembrane region" description="Helical" evidence="6">
    <location>
        <begin position="398"/>
        <end position="419"/>
    </location>
</feature>
<feature type="transmembrane region" description="Helical" evidence="6">
    <location>
        <begin position="431"/>
        <end position="449"/>
    </location>
</feature>
<feature type="transmembrane region" description="Helical" evidence="6">
    <location>
        <begin position="44"/>
        <end position="62"/>
    </location>
</feature>
<feature type="transmembrane region" description="Helical" evidence="6">
    <location>
        <begin position="264"/>
        <end position="286"/>
    </location>
</feature>
<feature type="transmembrane region" description="Helical" evidence="6">
    <location>
        <begin position="373"/>
        <end position="392"/>
    </location>
</feature>
<evidence type="ECO:0000256" key="2">
    <source>
        <dbReference type="ARBA" id="ARBA00022475"/>
    </source>
</evidence>
<name>A0A916ZKP9_9FLAO</name>
<feature type="transmembrane region" description="Helical" evidence="6">
    <location>
        <begin position="306"/>
        <end position="325"/>
    </location>
</feature>
<dbReference type="PANTHER" id="PTHR30250:SF11">
    <property type="entry name" value="O-ANTIGEN TRANSPORTER-RELATED"/>
    <property type="match status" value="1"/>
</dbReference>
<feature type="transmembrane region" description="Helical" evidence="6">
    <location>
        <begin position="187"/>
        <end position="206"/>
    </location>
</feature>
<feature type="transmembrane region" description="Helical" evidence="6">
    <location>
        <begin position="455"/>
        <end position="472"/>
    </location>
</feature>
<comment type="subcellular location">
    <subcellularLocation>
        <location evidence="1">Cell membrane</location>
        <topology evidence="1">Multi-pass membrane protein</topology>
    </subcellularLocation>
</comment>
<keyword evidence="5 6" id="KW-0472">Membrane</keyword>
<organism evidence="7 8">
    <name type="scientific">Psychroflexus salis</name>
    <dbReference type="NCBI Taxonomy" id="1526574"/>
    <lineage>
        <taxon>Bacteria</taxon>
        <taxon>Pseudomonadati</taxon>
        <taxon>Bacteroidota</taxon>
        <taxon>Flavobacteriia</taxon>
        <taxon>Flavobacteriales</taxon>
        <taxon>Flavobacteriaceae</taxon>
        <taxon>Psychroflexus</taxon>
    </lineage>
</organism>
<reference evidence="7 8" key="1">
    <citation type="journal article" date="2014" name="Int. J. Syst. Evol. Microbiol.">
        <title>Complete genome sequence of Corynebacterium casei LMG S-19264T (=DSM 44701T), isolated from a smear-ripened cheese.</title>
        <authorList>
            <consortium name="US DOE Joint Genome Institute (JGI-PGF)"/>
            <person name="Walter F."/>
            <person name="Albersmeier A."/>
            <person name="Kalinowski J."/>
            <person name="Ruckert C."/>
        </authorList>
    </citation>
    <scope>NUCLEOTIDE SEQUENCE [LARGE SCALE GENOMIC DNA]</scope>
    <source>
        <strain evidence="7 8">CGMCC 1.12925</strain>
    </source>
</reference>
<feature type="transmembrane region" description="Helical" evidence="6">
    <location>
        <begin position="227"/>
        <end position="244"/>
    </location>
</feature>
<keyword evidence="4 6" id="KW-1133">Transmembrane helix</keyword>
<feature type="transmembrane region" description="Helical" evidence="6">
    <location>
        <begin position="114"/>
        <end position="135"/>
    </location>
</feature>
<dbReference type="RefSeq" id="WP_188404742.1">
    <property type="nucleotide sequence ID" value="NZ_BMGL01000001.1"/>
</dbReference>
<dbReference type="Pfam" id="PF01943">
    <property type="entry name" value="Polysacc_synt"/>
    <property type="match status" value="1"/>
</dbReference>
<feature type="transmembrane region" description="Helical" evidence="6">
    <location>
        <begin position="147"/>
        <end position="167"/>
    </location>
</feature>
<evidence type="ECO:0000313" key="8">
    <source>
        <dbReference type="Proteomes" id="UP000599688"/>
    </source>
</evidence>
<evidence type="ECO:0000256" key="6">
    <source>
        <dbReference type="SAM" id="Phobius"/>
    </source>
</evidence>
<dbReference type="EMBL" id="BMGL01000001">
    <property type="protein sequence ID" value="GGE02583.1"/>
    <property type="molecule type" value="Genomic_DNA"/>
</dbReference>
<dbReference type="GO" id="GO:0005886">
    <property type="term" value="C:plasma membrane"/>
    <property type="evidence" value="ECO:0007669"/>
    <property type="project" value="UniProtKB-SubCell"/>
</dbReference>
<dbReference type="InterPro" id="IPR050833">
    <property type="entry name" value="Poly_Biosynth_Transport"/>
</dbReference>
<evidence type="ECO:0000256" key="5">
    <source>
        <dbReference type="ARBA" id="ARBA00023136"/>
    </source>
</evidence>
<feature type="transmembrane region" description="Helical" evidence="6">
    <location>
        <begin position="337"/>
        <end position="361"/>
    </location>
</feature>
<sequence length="488" mass="55890">MGVYKQLFQNTFLYGVASVVPRMLSVILVPFYTGILANTSFGEYSIVFAYFVIFNVILTYGMETAFFRFYNKERDKAKVTQTANWSIIFTTVAFVCIGFLLFEQIQSFTQIKAKILQLVIWILAFDVLAIIPFAWLRANNKPLQFTVIKIINVSINLGLNVFLIYLLPKLVGRYLFLEAIYIPNYEVEYIFWSLFVASTTTLLLLSGFFRKLKWSFDKQLWKSMMKYALPILVAGVAFSINEVMDRLLLERILPANIAKEQIGIYSACYKLGMFITLFATAFRLGIEPFFFSHASSKNPKKAYALITKYFLIVGAAILLVVLVFIDPLKKLIIRDESYWEAMQIVPIILVANLFLGMYHNFSVWYKVTDKTKYGAYISSFGAISTIVLNLWLIPKIGYVGSAIATLFAYASMAVLSYFIGKKHYAVPYAMGKIITYLSVSILFSVLSFYVFSGNYYIGIGFILVFSSLVYVFEKQEIIHIFKMDKNEN</sequence>
<evidence type="ECO:0000313" key="7">
    <source>
        <dbReference type="EMBL" id="GGE02583.1"/>
    </source>
</evidence>
<evidence type="ECO:0000256" key="4">
    <source>
        <dbReference type="ARBA" id="ARBA00022989"/>
    </source>
</evidence>
<gene>
    <name evidence="7" type="ORF">GCM10010831_00410</name>
</gene>
<keyword evidence="2" id="KW-1003">Cell membrane</keyword>
<dbReference type="PANTHER" id="PTHR30250">
    <property type="entry name" value="PST FAMILY PREDICTED COLANIC ACID TRANSPORTER"/>
    <property type="match status" value="1"/>
</dbReference>
<accession>A0A916ZKP9</accession>
<comment type="caution">
    <text evidence="7">The sequence shown here is derived from an EMBL/GenBank/DDBJ whole genome shotgun (WGS) entry which is preliminary data.</text>
</comment>
<feature type="transmembrane region" description="Helical" evidence="6">
    <location>
        <begin position="12"/>
        <end position="32"/>
    </location>
</feature>
<dbReference type="Proteomes" id="UP000599688">
    <property type="component" value="Unassembled WGS sequence"/>
</dbReference>
<keyword evidence="8" id="KW-1185">Reference proteome</keyword>
<keyword evidence="3 6" id="KW-0812">Transmembrane</keyword>
<dbReference type="AlphaFoldDB" id="A0A916ZKP9"/>
<protein>
    <submittedName>
        <fullName evidence="7">Polysaccharide biosynthesis protein</fullName>
    </submittedName>
</protein>
<evidence type="ECO:0000256" key="3">
    <source>
        <dbReference type="ARBA" id="ARBA00022692"/>
    </source>
</evidence>
<dbReference type="InterPro" id="IPR002797">
    <property type="entry name" value="Polysacc_synth"/>
</dbReference>